<gene>
    <name evidence="2" type="ORF">Psal009_03517</name>
</gene>
<evidence type="ECO:0000313" key="3">
    <source>
        <dbReference type="Proteomes" id="UP000422232"/>
    </source>
</evidence>
<protein>
    <recommendedName>
        <fullName evidence="1">Transposase DDE domain-containing protein</fullName>
    </recommendedName>
</protein>
<dbReference type="NCBIfam" id="NF033520">
    <property type="entry name" value="transpos_IS982"/>
    <property type="match status" value="1"/>
</dbReference>
<reference evidence="2 3" key="1">
    <citation type="submission" date="2019-04" db="EMBL/GenBank/DDBJ databases">
        <title>Complete genome sequencing of Piscirickettsia salmonis strain Psal-009.</title>
        <authorList>
            <person name="Schober I."/>
            <person name="Bunk B."/>
            <person name="Sproer C."/>
            <person name="Carril G.P."/>
            <person name="Riedel T."/>
            <person name="Flores-Herrera P.A."/>
            <person name="Nourdin-Galindo G."/>
            <person name="Marshall S.H."/>
            <person name="Overmann J."/>
        </authorList>
    </citation>
    <scope>NUCLEOTIDE SEQUENCE [LARGE SCALE GENOMIC DNA]</scope>
    <source>
        <strain evidence="2 3">Psal-009</strain>
    </source>
</reference>
<evidence type="ECO:0000259" key="1">
    <source>
        <dbReference type="Pfam" id="PF13612"/>
    </source>
</evidence>
<organism evidence="2 3">
    <name type="scientific">Piscirickettsia salmonis</name>
    <dbReference type="NCBI Taxonomy" id="1238"/>
    <lineage>
        <taxon>Bacteria</taxon>
        <taxon>Pseudomonadati</taxon>
        <taxon>Pseudomonadota</taxon>
        <taxon>Gammaproteobacteria</taxon>
        <taxon>Thiotrichales</taxon>
        <taxon>Piscirickettsiaceae</taxon>
        <taxon>Piscirickettsia</taxon>
    </lineage>
</organism>
<accession>A0A9Q5VHC5</accession>
<name>A0A9Q5VHC5_PISSA</name>
<dbReference type="Proteomes" id="UP000422232">
    <property type="component" value="Chromosome"/>
</dbReference>
<dbReference type="RefSeq" id="WP_016209318.1">
    <property type="nucleotide sequence ID" value="NZ_CP013778.1"/>
</dbReference>
<feature type="domain" description="Transposase DDE" evidence="1">
    <location>
        <begin position="78"/>
        <end position="186"/>
    </location>
</feature>
<dbReference type="Pfam" id="PF13612">
    <property type="entry name" value="DDE_Tnp_1_3"/>
    <property type="match status" value="1"/>
</dbReference>
<dbReference type="InterPro" id="IPR025668">
    <property type="entry name" value="Tnp_DDE_dom"/>
</dbReference>
<keyword evidence="3" id="KW-1185">Reference proteome</keyword>
<dbReference type="GeneID" id="66742428"/>
<proteinExistence type="predicted"/>
<dbReference type="AlphaFoldDB" id="A0A9Q5VHC5"/>
<sequence>MPLEDFIITTYCLVDQTMEVIGEFLGQDTDSGIWRYFREHWLDWFPQLGSRSNFAKHAANLWHVKQYIQNALVKDLQGNHDQLYMADGFPIAVCHLSRAKNCELFSDSVSYGYCASKSERYYGFKGNLVINSTGLIVGMTATAAQIDERVSLWDILGHAKNLLIADKGFIGDAYQQEVYAHTLRFRNFKKMILAAMFRRMLNSGQYCCGHYRI</sequence>
<evidence type="ECO:0000313" key="2">
    <source>
        <dbReference type="EMBL" id="QGO07559.1"/>
    </source>
</evidence>
<dbReference type="EMBL" id="CP038908">
    <property type="protein sequence ID" value="QGO07559.1"/>
    <property type="molecule type" value="Genomic_DNA"/>
</dbReference>